<protein>
    <submittedName>
        <fullName evidence="2">Uncharacterized protein</fullName>
    </submittedName>
</protein>
<feature type="compositionally biased region" description="Basic and acidic residues" evidence="1">
    <location>
        <begin position="54"/>
        <end position="71"/>
    </location>
</feature>
<evidence type="ECO:0000256" key="1">
    <source>
        <dbReference type="SAM" id="MobiDB-lite"/>
    </source>
</evidence>
<gene>
    <name evidence="2" type="ORF">GTK09_19030</name>
</gene>
<evidence type="ECO:0000313" key="3">
    <source>
        <dbReference type="Proteomes" id="UP000469011"/>
    </source>
</evidence>
<dbReference type="EMBL" id="JAAAMG010000018">
    <property type="protein sequence ID" value="NDW06518.1"/>
    <property type="molecule type" value="Genomic_DNA"/>
</dbReference>
<dbReference type="AlphaFoldDB" id="A0A6N9TCA8"/>
<comment type="caution">
    <text evidence="2">The sequence shown here is derived from an EMBL/GenBank/DDBJ whole genome shotgun (WGS) entry which is preliminary data.</text>
</comment>
<reference evidence="2 3" key="1">
    <citation type="submission" date="2020-01" db="EMBL/GenBank/DDBJ databases">
        <title>Jiella pacifica sp. nov.</title>
        <authorList>
            <person name="Xue Z."/>
            <person name="Zhu S."/>
            <person name="Chen J."/>
            <person name="Yang J."/>
        </authorList>
    </citation>
    <scope>NUCLEOTIDE SEQUENCE [LARGE SCALE GENOMIC DNA]</scope>
    <source>
        <strain evidence="2 3">40Bstr34</strain>
    </source>
</reference>
<evidence type="ECO:0000313" key="2">
    <source>
        <dbReference type="EMBL" id="NDW06518.1"/>
    </source>
</evidence>
<organism evidence="2 3">
    <name type="scientific">Jiella pacifica</name>
    <dbReference type="NCBI Taxonomy" id="2696469"/>
    <lineage>
        <taxon>Bacteria</taxon>
        <taxon>Pseudomonadati</taxon>
        <taxon>Pseudomonadota</taxon>
        <taxon>Alphaproteobacteria</taxon>
        <taxon>Hyphomicrobiales</taxon>
        <taxon>Aurantimonadaceae</taxon>
        <taxon>Jiella</taxon>
    </lineage>
</organism>
<keyword evidence="3" id="KW-1185">Reference proteome</keyword>
<feature type="region of interest" description="Disordered" evidence="1">
    <location>
        <begin position="44"/>
        <end position="71"/>
    </location>
</feature>
<proteinExistence type="predicted"/>
<feature type="region of interest" description="Disordered" evidence="1">
    <location>
        <begin position="1"/>
        <end position="21"/>
    </location>
</feature>
<dbReference type="Proteomes" id="UP000469011">
    <property type="component" value="Unassembled WGS sequence"/>
</dbReference>
<name>A0A6N9TCA8_9HYPH</name>
<sequence>MAKAKDEDPAARPVTAEERAESRAIARAHISACRAALIAAGIRRAPPRRKHGKAERAEGTGDEARGPADGEKALAAIAQGLTRHCRRGDCRRAFTCRFGTRRGESETIAPPCLERLPQEAVLALRLGAMRLRTPEAFREARLVKFEAGVIRQRAAEAAALTGAKDGGGMA</sequence>
<dbReference type="RefSeq" id="WP_163465022.1">
    <property type="nucleotide sequence ID" value="NZ_JAAAMG010000018.1"/>
</dbReference>
<accession>A0A6N9TCA8</accession>